<evidence type="ECO:0000256" key="11">
    <source>
        <dbReference type="RuleBase" id="RU004227"/>
    </source>
</evidence>
<dbReference type="InterPro" id="IPR003593">
    <property type="entry name" value="AAA+_ATPase"/>
</dbReference>
<dbReference type="InterPro" id="IPR010921">
    <property type="entry name" value="Trp_repressor/repl_initiator"/>
</dbReference>
<feature type="domain" description="AAA+ ATPase" evidence="13">
    <location>
        <begin position="172"/>
        <end position="308"/>
    </location>
</feature>
<dbReference type="SMART" id="SM00382">
    <property type="entry name" value="AAA"/>
    <property type="match status" value="1"/>
</dbReference>
<evidence type="ECO:0000256" key="6">
    <source>
        <dbReference type="ARBA" id="ARBA00023121"/>
    </source>
</evidence>
<dbReference type="InterPro" id="IPR018312">
    <property type="entry name" value="Chromosome_initiator_DnaA_CS"/>
</dbReference>
<dbReference type="PANTHER" id="PTHR30050">
    <property type="entry name" value="CHROMOSOMAL REPLICATION INITIATOR PROTEIN DNAA"/>
    <property type="match status" value="1"/>
</dbReference>
<dbReference type="InterPro" id="IPR020591">
    <property type="entry name" value="Chromosome_initiator_DnaA-like"/>
</dbReference>
<dbReference type="Pfam" id="PF08299">
    <property type="entry name" value="Bac_DnaA_C"/>
    <property type="match status" value="1"/>
</dbReference>
<dbReference type="GO" id="GO:0006270">
    <property type="term" value="P:DNA replication initiation"/>
    <property type="evidence" value="ECO:0007669"/>
    <property type="project" value="UniProtKB-UniRule"/>
</dbReference>
<comment type="similarity">
    <text evidence="1 8 11">Belongs to the DnaA family.</text>
</comment>
<dbReference type="FunFam" id="3.40.50.300:FF:000668">
    <property type="entry name" value="Chromosomal replication initiator protein DnaA"/>
    <property type="match status" value="1"/>
</dbReference>
<keyword evidence="2 8" id="KW-0963">Cytoplasm</keyword>
<keyword evidence="4 8" id="KW-0547">Nucleotide-binding</keyword>
<dbReference type="CDD" id="cd00009">
    <property type="entry name" value="AAA"/>
    <property type="match status" value="1"/>
</dbReference>
<accession>A0A923NDN7</accession>
<keyword evidence="7 8" id="KW-0238">DNA-binding</keyword>
<evidence type="ECO:0000313" key="16">
    <source>
        <dbReference type="Proteomes" id="UP000644115"/>
    </source>
</evidence>
<evidence type="ECO:0000256" key="10">
    <source>
        <dbReference type="RuleBase" id="RU000577"/>
    </source>
</evidence>
<evidence type="ECO:0000259" key="13">
    <source>
        <dbReference type="SMART" id="SM00382"/>
    </source>
</evidence>
<dbReference type="GO" id="GO:0005886">
    <property type="term" value="C:plasma membrane"/>
    <property type="evidence" value="ECO:0007669"/>
    <property type="project" value="TreeGrafter"/>
</dbReference>
<comment type="caution">
    <text evidence="15">The sequence shown here is derived from an EMBL/GenBank/DDBJ whole genome shotgun (WGS) entry which is preliminary data.</text>
</comment>
<evidence type="ECO:0000256" key="5">
    <source>
        <dbReference type="ARBA" id="ARBA00022840"/>
    </source>
</evidence>
<evidence type="ECO:0000256" key="2">
    <source>
        <dbReference type="ARBA" id="ARBA00022490"/>
    </source>
</evidence>
<keyword evidence="6 8" id="KW-0446">Lipid-binding</keyword>
<dbReference type="GO" id="GO:0005524">
    <property type="term" value="F:ATP binding"/>
    <property type="evidence" value="ECO:0007669"/>
    <property type="project" value="UniProtKB-UniRule"/>
</dbReference>
<dbReference type="NCBIfam" id="TIGR00362">
    <property type="entry name" value="DnaA"/>
    <property type="match status" value="1"/>
</dbReference>
<keyword evidence="5 8" id="KW-0067">ATP-binding</keyword>
<dbReference type="Pfam" id="PF00308">
    <property type="entry name" value="Bac_DnaA"/>
    <property type="match status" value="1"/>
</dbReference>
<dbReference type="InterPro" id="IPR024633">
    <property type="entry name" value="DnaA_N_dom"/>
</dbReference>
<dbReference type="SUPFAM" id="SSF48295">
    <property type="entry name" value="TrpR-like"/>
    <property type="match status" value="1"/>
</dbReference>
<feature type="binding site" evidence="8">
    <location>
        <position position="183"/>
    </location>
    <ligand>
        <name>ATP</name>
        <dbReference type="ChEBI" id="CHEBI:30616"/>
    </ligand>
</feature>
<feature type="region of interest" description="Disordered" evidence="12">
    <location>
        <begin position="97"/>
        <end position="130"/>
    </location>
</feature>
<dbReference type="InterPro" id="IPR038454">
    <property type="entry name" value="DnaA_N_sf"/>
</dbReference>
<evidence type="ECO:0000256" key="12">
    <source>
        <dbReference type="SAM" id="MobiDB-lite"/>
    </source>
</evidence>
<dbReference type="Gene3D" id="1.10.1750.10">
    <property type="match status" value="1"/>
</dbReference>
<dbReference type="InterPro" id="IPR027417">
    <property type="entry name" value="P-loop_NTPase"/>
</dbReference>
<gene>
    <name evidence="8 15" type="primary">dnaA</name>
    <name evidence="15" type="ORF">H8876_09870</name>
</gene>
<evidence type="ECO:0000259" key="14">
    <source>
        <dbReference type="SMART" id="SM00760"/>
    </source>
</evidence>
<evidence type="ECO:0000256" key="1">
    <source>
        <dbReference type="ARBA" id="ARBA00006583"/>
    </source>
</evidence>
<dbReference type="InterPro" id="IPR013159">
    <property type="entry name" value="DnaA_C"/>
</dbReference>
<comment type="subunit">
    <text evidence="8">Oligomerizes as a right-handed, spiral filament on DNA at oriC.</text>
</comment>
<dbReference type="InterPro" id="IPR001957">
    <property type="entry name" value="Chromosome_initiator_DnaA"/>
</dbReference>
<organism evidence="15 16">
    <name type="scientific">Lentihominibacter faecis</name>
    <dbReference type="NCBI Taxonomy" id="2764712"/>
    <lineage>
        <taxon>Bacteria</taxon>
        <taxon>Bacillati</taxon>
        <taxon>Bacillota</taxon>
        <taxon>Clostridia</taxon>
        <taxon>Peptostreptococcales</taxon>
        <taxon>Anaerovoracaceae</taxon>
        <taxon>Lentihominibacter</taxon>
    </lineage>
</organism>
<dbReference type="Gene3D" id="3.30.300.180">
    <property type="match status" value="1"/>
</dbReference>
<dbReference type="AlphaFoldDB" id="A0A923NDN7"/>
<evidence type="ECO:0000256" key="7">
    <source>
        <dbReference type="ARBA" id="ARBA00023125"/>
    </source>
</evidence>
<feature type="region of interest" description="Domain IV, binds dsDNA" evidence="8">
    <location>
        <begin position="364"/>
        <end position="482"/>
    </location>
</feature>
<dbReference type="RefSeq" id="WP_249287607.1">
    <property type="nucleotide sequence ID" value="NZ_JACRWC010000116.1"/>
</dbReference>
<dbReference type="GO" id="GO:0008289">
    <property type="term" value="F:lipid binding"/>
    <property type="evidence" value="ECO:0007669"/>
    <property type="project" value="UniProtKB-KW"/>
</dbReference>
<keyword evidence="16" id="KW-1185">Reference proteome</keyword>
<feature type="binding site" evidence="8">
    <location>
        <position position="187"/>
    </location>
    <ligand>
        <name>ATP</name>
        <dbReference type="ChEBI" id="CHEBI:30616"/>
    </ligand>
</feature>
<evidence type="ECO:0000256" key="3">
    <source>
        <dbReference type="ARBA" id="ARBA00022705"/>
    </source>
</evidence>
<dbReference type="PROSITE" id="PS01008">
    <property type="entry name" value="DNAA"/>
    <property type="match status" value="1"/>
</dbReference>
<feature type="compositionally biased region" description="Polar residues" evidence="12">
    <location>
        <begin position="97"/>
        <end position="112"/>
    </location>
</feature>
<dbReference type="EMBL" id="JACRWC010000116">
    <property type="protein sequence ID" value="MBC6000306.1"/>
    <property type="molecule type" value="Genomic_DNA"/>
</dbReference>
<dbReference type="PRINTS" id="PR00051">
    <property type="entry name" value="DNAA"/>
</dbReference>
<feature type="region of interest" description="Domain I, interacts with DnaA modulators" evidence="8">
    <location>
        <begin position="1"/>
        <end position="89"/>
    </location>
</feature>
<feature type="binding site" evidence="8">
    <location>
        <position position="185"/>
    </location>
    <ligand>
        <name>ATP</name>
        <dbReference type="ChEBI" id="CHEBI:30616"/>
    </ligand>
</feature>
<dbReference type="Pfam" id="PF11638">
    <property type="entry name" value="DnaA_N"/>
    <property type="match status" value="1"/>
</dbReference>
<comment type="domain">
    <text evidence="8">Domain I is involved in oligomerization and binding regulators, domain II is flexibile and of varying length in different bacteria, domain III forms the AAA+ region, while domain IV binds dsDNA.</text>
</comment>
<comment type="function">
    <text evidence="8 10">Plays an essential role in the initiation and regulation of chromosomal replication. ATP-DnaA binds to the origin of replication (oriC) to initiate formation of the DNA replication initiation complex once per cell cycle. Binds the DnaA box (a 9 base pair repeat at the origin) and separates the double-stranded (ds)DNA. Forms a right-handed helical filament on oriC DNA; dsDNA binds to the exterior of the filament while single-stranded (ss)DNA is stabiized in the filament's interior. The ATP-DnaA-oriC complex binds and stabilizes one strand of the AT-rich DNA unwinding element (DUE), permitting loading of DNA polymerase. After initiation quickly degrades to an ADP-DnaA complex that is not apt for DNA replication. Binds acidic phospholipids.</text>
</comment>
<feature type="domain" description="Chromosomal replication initiator DnaA C-terminal" evidence="14">
    <location>
        <begin position="391"/>
        <end position="460"/>
    </location>
</feature>
<evidence type="ECO:0000256" key="4">
    <source>
        <dbReference type="ARBA" id="ARBA00022741"/>
    </source>
</evidence>
<feature type="binding site" evidence="8">
    <location>
        <position position="186"/>
    </location>
    <ligand>
        <name>ATP</name>
        <dbReference type="ChEBI" id="CHEBI:30616"/>
    </ligand>
</feature>
<sequence>MRKKIEEKKWRDILSDISENVTEVSYRSWFAPLVPMEIDEDAAVIYFATSKKQIMEVLEMRYIPVFERAVESVYHKKYKVVVKNKTESEIQQQLNMGTTQIPSGNNPASAHTSGKPPISTPKPKAPPLQEENELKEEYFLNPQYNFDNFIVGENNKYAHAVAYAVAESPASTYNPLFIYGGSGLGKTHLMHAIGHYILEHNPNMNVLYVSSEMFTSELIKALQDPKNSSGMMTRFKNKYRSADVLLIDDIQFLEGKESTQTEFFHTFNELHDSGKQIVISSDRHPSKLRELDDRLRSRFQWNIVADIKPPDYETRVAILRKKAELENVEIDNDFLDVIDLIAEKVKFNIRELESALSRIISYSTLFHEHIDVKYARKNLNDIFSTRDFNINCETIKKAVCKKYGIKLADIESSKRKREFSHPRQIAMYLCREMTDSSLPKIGEYFGGRDHTTVLHAYDKIASEIKNNEILADEIHQLKEDIE</sequence>
<dbReference type="PANTHER" id="PTHR30050:SF2">
    <property type="entry name" value="CHROMOSOMAL REPLICATION INITIATOR PROTEIN DNAA"/>
    <property type="match status" value="1"/>
</dbReference>
<dbReference type="GO" id="GO:0005737">
    <property type="term" value="C:cytoplasm"/>
    <property type="evidence" value="ECO:0007669"/>
    <property type="project" value="UniProtKB-SubCell"/>
</dbReference>
<dbReference type="GO" id="GO:0003688">
    <property type="term" value="F:DNA replication origin binding"/>
    <property type="evidence" value="ECO:0007669"/>
    <property type="project" value="UniProtKB-UniRule"/>
</dbReference>
<dbReference type="SUPFAM" id="SSF52540">
    <property type="entry name" value="P-loop containing nucleoside triphosphate hydrolases"/>
    <property type="match status" value="1"/>
</dbReference>
<evidence type="ECO:0000313" key="15">
    <source>
        <dbReference type="EMBL" id="MBC6000306.1"/>
    </source>
</evidence>
<evidence type="ECO:0000256" key="8">
    <source>
        <dbReference type="HAMAP-Rule" id="MF_00377"/>
    </source>
</evidence>
<dbReference type="Gene3D" id="3.40.50.300">
    <property type="entry name" value="P-loop containing nucleotide triphosphate hydrolases"/>
    <property type="match status" value="1"/>
</dbReference>
<comment type="caution">
    <text evidence="8">Lacks conserved residue(s) required for the propagation of feature annotation.</text>
</comment>
<keyword evidence="3 8" id="KW-0235">DNA replication</keyword>
<dbReference type="GO" id="GO:0006275">
    <property type="term" value="P:regulation of DNA replication"/>
    <property type="evidence" value="ECO:0007669"/>
    <property type="project" value="UniProtKB-UniRule"/>
</dbReference>
<dbReference type="SMART" id="SM00760">
    <property type="entry name" value="Bac_DnaA_C"/>
    <property type="match status" value="1"/>
</dbReference>
<dbReference type="HAMAP" id="MF_00377">
    <property type="entry name" value="DnaA_bact"/>
    <property type="match status" value="1"/>
</dbReference>
<dbReference type="CDD" id="cd06571">
    <property type="entry name" value="Bac_DnaA_C"/>
    <property type="match status" value="1"/>
</dbReference>
<reference evidence="15" key="1">
    <citation type="submission" date="2020-08" db="EMBL/GenBank/DDBJ databases">
        <authorList>
            <person name="Liu C."/>
            <person name="Sun Q."/>
        </authorList>
    </citation>
    <scope>NUCLEOTIDE SEQUENCE</scope>
    <source>
        <strain evidence="15">BX16</strain>
    </source>
</reference>
<dbReference type="InterPro" id="IPR013317">
    <property type="entry name" value="DnaA_dom"/>
</dbReference>
<name>A0A923NDN7_9FIRM</name>
<protein>
    <recommendedName>
        <fullName evidence="8 9">Chromosomal replication initiator protein DnaA</fullName>
    </recommendedName>
</protein>
<proteinExistence type="inferred from homology"/>
<evidence type="ECO:0000256" key="9">
    <source>
        <dbReference type="NCBIfam" id="TIGR00362"/>
    </source>
</evidence>
<comment type="subcellular location">
    <subcellularLocation>
        <location evidence="8">Cytoplasm</location>
    </subcellularLocation>
</comment>
<dbReference type="Gene3D" id="1.10.8.60">
    <property type="match status" value="1"/>
</dbReference>
<dbReference type="Proteomes" id="UP000644115">
    <property type="component" value="Unassembled WGS sequence"/>
</dbReference>